<dbReference type="PANTHER" id="PTHR30239">
    <property type="entry name" value="ACETOLACTATE SYNTHASE SMALL SUBUNIT"/>
    <property type="match status" value="1"/>
</dbReference>
<evidence type="ECO:0000256" key="3">
    <source>
        <dbReference type="ARBA" id="ARBA00006341"/>
    </source>
</evidence>
<accession>A0AAU0UJ34</accession>
<name>A0AAU0UJ34_9FIRM</name>
<protein>
    <recommendedName>
        <fullName evidence="8">Acetolactate synthase small subunit</fullName>
        <shortName evidence="8">AHAS</shortName>
        <shortName evidence="8">ALS</shortName>
        <ecNumber evidence="8">2.2.1.6</ecNumber>
    </recommendedName>
    <alternativeName>
        <fullName evidence="8">Acetohydroxy-acid synthase small subunit</fullName>
    </alternativeName>
</protein>
<keyword evidence="6 8" id="KW-0100">Branched-chain amino acid biosynthesis</keyword>
<dbReference type="NCBIfam" id="TIGR00119">
    <property type="entry name" value="acolac_sm"/>
    <property type="match status" value="1"/>
</dbReference>
<feature type="domain" description="ACT" evidence="9">
    <location>
        <begin position="4"/>
        <end position="78"/>
    </location>
</feature>
<dbReference type="Pfam" id="PF10369">
    <property type="entry name" value="ALS_ss_C"/>
    <property type="match status" value="1"/>
</dbReference>
<comment type="similarity">
    <text evidence="3 8">Belongs to the acetolactate synthase small subunit family.</text>
</comment>
<keyword evidence="8 10" id="KW-0808">Transferase</keyword>
<evidence type="ECO:0000256" key="2">
    <source>
        <dbReference type="ARBA" id="ARBA00005025"/>
    </source>
</evidence>
<proteinExistence type="inferred from homology"/>
<keyword evidence="5 8" id="KW-0028">Amino-acid biosynthesis</keyword>
<evidence type="ECO:0000256" key="1">
    <source>
        <dbReference type="ARBA" id="ARBA00004974"/>
    </source>
</evidence>
<evidence type="ECO:0000256" key="6">
    <source>
        <dbReference type="ARBA" id="ARBA00023304"/>
    </source>
</evidence>
<dbReference type="Gene3D" id="3.30.70.260">
    <property type="match status" value="1"/>
</dbReference>
<dbReference type="PROSITE" id="PS51671">
    <property type="entry name" value="ACT"/>
    <property type="match status" value="1"/>
</dbReference>
<dbReference type="PANTHER" id="PTHR30239:SF0">
    <property type="entry name" value="ACETOLACTATE SYNTHASE SMALL SUBUNIT 1, CHLOROPLASTIC"/>
    <property type="match status" value="1"/>
</dbReference>
<dbReference type="GO" id="GO:1990610">
    <property type="term" value="F:acetolactate synthase regulator activity"/>
    <property type="evidence" value="ECO:0007669"/>
    <property type="project" value="UniProtKB-UniRule"/>
</dbReference>
<dbReference type="Proteomes" id="UP001329915">
    <property type="component" value="Chromosome"/>
</dbReference>
<evidence type="ECO:0000313" key="11">
    <source>
        <dbReference type="Proteomes" id="UP001329915"/>
    </source>
</evidence>
<comment type="pathway">
    <text evidence="2 8">Amino-acid biosynthesis; L-valine biosynthesis; L-valine from pyruvate: step 1/4.</text>
</comment>
<dbReference type="KEGG" id="dbc:MFMK1_000396"/>
<comment type="function">
    <text evidence="8">Catalyzes the conversion of 2 pyruvate molecules into acetolactate in the first common step of the biosynthetic pathway of the branched-amino acids such as leucine, isoleucine, and valine.</text>
</comment>
<evidence type="ECO:0000256" key="4">
    <source>
        <dbReference type="ARBA" id="ARBA00011744"/>
    </source>
</evidence>
<comment type="catalytic activity">
    <reaction evidence="7 8">
        <text>2 pyruvate + H(+) = (2S)-2-acetolactate + CO2</text>
        <dbReference type="Rhea" id="RHEA:25249"/>
        <dbReference type="ChEBI" id="CHEBI:15361"/>
        <dbReference type="ChEBI" id="CHEBI:15378"/>
        <dbReference type="ChEBI" id="CHEBI:16526"/>
        <dbReference type="ChEBI" id="CHEBI:58476"/>
        <dbReference type="EC" id="2.2.1.6"/>
    </reaction>
</comment>
<comment type="pathway">
    <text evidence="1 8">Amino-acid biosynthesis; L-isoleucine biosynthesis; L-isoleucine from 2-oxobutanoate: step 1/4.</text>
</comment>
<organism evidence="10 11">
    <name type="scientific">Metallumcola ferriviriculae</name>
    <dbReference type="NCBI Taxonomy" id="3039180"/>
    <lineage>
        <taxon>Bacteria</taxon>
        <taxon>Bacillati</taxon>
        <taxon>Bacillota</taxon>
        <taxon>Clostridia</taxon>
        <taxon>Neomoorellales</taxon>
        <taxon>Desulfitibacteraceae</taxon>
        <taxon>Metallumcola</taxon>
    </lineage>
</organism>
<evidence type="ECO:0000313" key="10">
    <source>
        <dbReference type="EMBL" id="WRO20613.1"/>
    </source>
</evidence>
<dbReference type="SUPFAM" id="SSF55021">
    <property type="entry name" value="ACT-like"/>
    <property type="match status" value="2"/>
</dbReference>
<dbReference type="GO" id="GO:0009097">
    <property type="term" value="P:isoleucine biosynthetic process"/>
    <property type="evidence" value="ECO:0007669"/>
    <property type="project" value="UniProtKB-UniRule"/>
</dbReference>
<keyword evidence="11" id="KW-1185">Reference proteome</keyword>
<dbReference type="NCBIfam" id="NF008864">
    <property type="entry name" value="PRK11895.1"/>
    <property type="match status" value="1"/>
</dbReference>
<evidence type="ECO:0000256" key="5">
    <source>
        <dbReference type="ARBA" id="ARBA00022605"/>
    </source>
</evidence>
<evidence type="ECO:0000259" key="9">
    <source>
        <dbReference type="PROSITE" id="PS51671"/>
    </source>
</evidence>
<gene>
    <name evidence="10" type="primary">ilvN</name>
    <name evidence="10" type="ORF">MFMK1_000396</name>
</gene>
<dbReference type="GO" id="GO:0005829">
    <property type="term" value="C:cytosol"/>
    <property type="evidence" value="ECO:0007669"/>
    <property type="project" value="TreeGrafter"/>
</dbReference>
<comment type="subunit">
    <text evidence="4 8">Dimer of large and small chains.</text>
</comment>
<dbReference type="EMBL" id="CP121694">
    <property type="protein sequence ID" value="WRO20613.1"/>
    <property type="molecule type" value="Genomic_DNA"/>
</dbReference>
<dbReference type="CDD" id="cd04878">
    <property type="entry name" value="ACT_AHAS"/>
    <property type="match status" value="1"/>
</dbReference>
<dbReference type="AlphaFoldDB" id="A0AAU0UJ34"/>
<dbReference type="RefSeq" id="WP_366923502.1">
    <property type="nucleotide sequence ID" value="NZ_CP121694.1"/>
</dbReference>
<dbReference type="InterPro" id="IPR019455">
    <property type="entry name" value="Acetolactate_synth_ssu_C"/>
</dbReference>
<evidence type="ECO:0000256" key="8">
    <source>
        <dbReference type="RuleBase" id="RU368092"/>
    </source>
</evidence>
<dbReference type="GO" id="GO:0003984">
    <property type="term" value="F:acetolactate synthase activity"/>
    <property type="evidence" value="ECO:0007669"/>
    <property type="project" value="UniProtKB-UniRule"/>
</dbReference>
<dbReference type="GO" id="GO:0009099">
    <property type="term" value="P:L-valine biosynthetic process"/>
    <property type="evidence" value="ECO:0007669"/>
    <property type="project" value="UniProtKB-UniRule"/>
</dbReference>
<dbReference type="InterPro" id="IPR002912">
    <property type="entry name" value="ACT_dom"/>
</dbReference>
<dbReference type="InterPro" id="IPR054480">
    <property type="entry name" value="AHAS_small-like_ACT"/>
</dbReference>
<dbReference type="InterPro" id="IPR039557">
    <property type="entry name" value="AHAS_ACT"/>
</dbReference>
<dbReference type="InterPro" id="IPR045865">
    <property type="entry name" value="ACT-like_dom_sf"/>
</dbReference>
<evidence type="ECO:0000256" key="7">
    <source>
        <dbReference type="ARBA" id="ARBA00048670"/>
    </source>
</evidence>
<dbReference type="InterPro" id="IPR027271">
    <property type="entry name" value="Acetolactate_synth/TF_NikR_C"/>
</dbReference>
<sequence length="166" mass="18337">MKHTLALLVVNRPTVLSHIAGLISRRAFNIVSIAAGPTEDPKVTRITLVVECGPEEIEQVIKQLAKLVDIIKITNLTSNKSINRELTMIKVKAAAEKRTDIVDIVNIFRAKIVDVNRETMVIELTGETDKIDALLEVLQEHGIIEIVRTGKIALGRGPEAARDMEE</sequence>
<dbReference type="Pfam" id="PF22629">
    <property type="entry name" value="ACT_AHAS_ss"/>
    <property type="match status" value="1"/>
</dbReference>
<dbReference type="Gene3D" id="3.30.70.1150">
    <property type="entry name" value="ACT-like. Chain A, domain 2"/>
    <property type="match status" value="1"/>
</dbReference>
<dbReference type="FunFam" id="3.30.70.1150:FF:000001">
    <property type="entry name" value="Acetolactate synthase small subunit"/>
    <property type="match status" value="1"/>
</dbReference>
<reference evidence="10 11" key="1">
    <citation type="submission" date="2023-04" db="EMBL/GenBank/DDBJ databases">
        <authorList>
            <person name="Hsu D."/>
        </authorList>
    </citation>
    <scope>NUCLEOTIDE SEQUENCE [LARGE SCALE GENOMIC DNA]</scope>
    <source>
        <strain evidence="10 11">MK1</strain>
    </source>
</reference>
<dbReference type="EC" id="2.2.1.6" evidence="8"/>
<dbReference type="InterPro" id="IPR004789">
    <property type="entry name" value="Acetalactate_synth_ssu"/>
</dbReference>